<dbReference type="InterPro" id="IPR058240">
    <property type="entry name" value="rSAM_sf"/>
</dbReference>
<dbReference type="SFLD" id="SFLDG01066">
    <property type="entry name" value="organic_radical-activating_enz"/>
    <property type="match status" value="1"/>
</dbReference>
<dbReference type="PANTHER" id="PTHR30352:SF2">
    <property type="entry name" value="ANAEROBIC RIBONUCLEOSIDE-TRIPHOSPHATE REDUCTASE-ACTIVATING PROTEIN"/>
    <property type="match status" value="1"/>
</dbReference>
<dbReference type="EMBL" id="AFGF01000126">
    <property type="protein sequence ID" value="EGO63216.1"/>
    <property type="molecule type" value="Genomic_DNA"/>
</dbReference>
<evidence type="ECO:0000256" key="2">
    <source>
        <dbReference type="ARBA" id="ARBA00003852"/>
    </source>
</evidence>
<comment type="function">
    <text evidence="2 12">Activation of anaerobic ribonucleoside-triphosphate reductase under anaerobic conditions by generation of an organic free radical, using S-adenosylmethionine and reduced flavodoxin as cosubstrates to produce 5'-deoxy-adenosine.</text>
</comment>
<dbReference type="InterPro" id="IPR007197">
    <property type="entry name" value="rSAM"/>
</dbReference>
<dbReference type="InterPro" id="IPR012837">
    <property type="entry name" value="NrdG"/>
</dbReference>
<dbReference type="EC" id="1.97.1.-" evidence="12"/>
<comment type="catalytic activity">
    <reaction evidence="11">
        <text>glycyl-[protein] + reduced [flavodoxin] + S-adenosyl-L-methionine = glycin-2-yl radical-[protein] + semiquinone [flavodoxin] + 5'-deoxyadenosine + L-methionine + H(+)</text>
        <dbReference type="Rhea" id="RHEA:61976"/>
        <dbReference type="Rhea" id="RHEA-COMP:10622"/>
        <dbReference type="Rhea" id="RHEA-COMP:14480"/>
        <dbReference type="Rhea" id="RHEA-COMP:15993"/>
        <dbReference type="Rhea" id="RHEA-COMP:15994"/>
        <dbReference type="ChEBI" id="CHEBI:15378"/>
        <dbReference type="ChEBI" id="CHEBI:17319"/>
        <dbReference type="ChEBI" id="CHEBI:29947"/>
        <dbReference type="ChEBI" id="CHEBI:32722"/>
        <dbReference type="ChEBI" id="CHEBI:57618"/>
        <dbReference type="ChEBI" id="CHEBI:57844"/>
        <dbReference type="ChEBI" id="CHEBI:59789"/>
        <dbReference type="ChEBI" id="CHEBI:140311"/>
    </reaction>
</comment>
<dbReference type="RefSeq" id="WP_004573457.1">
    <property type="nucleotide sequence ID" value="NZ_AFGF01000126.1"/>
</dbReference>
<dbReference type="GO" id="GO:0046872">
    <property type="term" value="F:metal ion binding"/>
    <property type="evidence" value="ECO:0007669"/>
    <property type="project" value="UniProtKB-KW"/>
</dbReference>
<evidence type="ECO:0000256" key="3">
    <source>
        <dbReference type="ARBA" id="ARBA00009777"/>
    </source>
</evidence>
<keyword evidence="5" id="KW-0004">4Fe-4S</keyword>
<evidence type="ECO:0000256" key="12">
    <source>
        <dbReference type="PIRNR" id="PIRNR000368"/>
    </source>
</evidence>
<reference evidence="14 15" key="1">
    <citation type="journal article" date="2011" name="EMBO J.">
        <title>Structural diversity of bacterial flagellar motors.</title>
        <authorList>
            <person name="Chen S."/>
            <person name="Beeby M."/>
            <person name="Murphy G.E."/>
            <person name="Leadbetter J.R."/>
            <person name="Hendrixson D.R."/>
            <person name="Briegel A."/>
            <person name="Li Z."/>
            <person name="Shi J."/>
            <person name="Tocheva E.I."/>
            <person name="Muller A."/>
            <person name="Dobro M.J."/>
            <person name="Jensen G.J."/>
        </authorList>
    </citation>
    <scope>NUCLEOTIDE SEQUENCE [LARGE SCALE GENOMIC DNA]</scope>
    <source>
        <strain evidence="14 15">DSM 6540</strain>
    </source>
</reference>
<evidence type="ECO:0000256" key="10">
    <source>
        <dbReference type="ARBA" id="ARBA00023014"/>
    </source>
</evidence>
<dbReference type="GO" id="GO:0043365">
    <property type="term" value="F:[formate-C-acetyltransferase]-activating enzyme activity"/>
    <property type="evidence" value="ECO:0007669"/>
    <property type="project" value="InterPro"/>
</dbReference>
<evidence type="ECO:0000256" key="4">
    <source>
        <dbReference type="ARBA" id="ARBA00014281"/>
    </source>
</evidence>
<dbReference type="SFLD" id="SFLDS00029">
    <property type="entry name" value="Radical_SAM"/>
    <property type="match status" value="1"/>
</dbReference>
<dbReference type="Proteomes" id="UP000003240">
    <property type="component" value="Unassembled WGS sequence"/>
</dbReference>
<comment type="caution">
    <text evidence="14">The sequence shown here is derived from an EMBL/GenBank/DDBJ whole genome shotgun (WGS) entry which is preliminary data.</text>
</comment>
<dbReference type="InterPro" id="IPR013785">
    <property type="entry name" value="Aldolase_TIM"/>
</dbReference>
<evidence type="ECO:0000313" key="15">
    <source>
        <dbReference type="Proteomes" id="UP000003240"/>
    </source>
</evidence>
<name>F7NLB1_9FIRM</name>
<dbReference type="GO" id="GO:0004748">
    <property type="term" value="F:ribonucleoside-diphosphate reductase activity, thioredoxin disulfide as acceptor"/>
    <property type="evidence" value="ECO:0007669"/>
    <property type="project" value="TreeGrafter"/>
</dbReference>
<dbReference type="PROSITE" id="PS51918">
    <property type="entry name" value="RADICAL_SAM"/>
    <property type="match status" value="1"/>
</dbReference>
<keyword evidence="15" id="KW-1185">Reference proteome</keyword>
<keyword evidence="9" id="KW-0408">Iron</keyword>
<dbReference type="CDD" id="cd01335">
    <property type="entry name" value="Radical_SAM"/>
    <property type="match status" value="1"/>
</dbReference>
<dbReference type="AlphaFoldDB" id="F7NLB1"/>
<dbReference type="OrthoDB" id="9782387at2"/>
<dbReference type="SUPFAM" id="SSF102114">
    <property type="entry name" value="Radical SAM enzymes"/>
    <property type="match status" value="1"/>
</dbReference>
<comment type="similarity">
    <text evidence="3 12">Belongs to the organic radical-activating enzymes family.</text>
</comment>
<keyword evidence="7" id="KW-0479">Metal-binding</keyword>
<dbReference type="NCBIfam" id="TIGR02491">
    <property type="entry name" value="NrdG"/>
    <property type="match status" value="1"/>
</dbReference>
<comment type="cofactor">
    <cofactor evidence="1">
        <name>[4Fe-4S] cluster</name>
        <dbReference type="ChEBI" id="CHEBI:49883"/>
    </cofactor>
</comment>
<evidence type="ECO:0000256" key="11">
    <source>
        <dbReference type="ARBA" id="ARBA00047365"/>
    </source>
</evidence>
<evidence type="ECO:0000313" key="14">
    <source>
        <dbReference type="EMBL" id="EGO63216.1"/>
    </source>
</evidence>
<dbReference type="InterPro" id="IPR001989">
    <property type="entry name" value="Radical_activat_CS"/>
</dbReference>
<proteinExistence type="inferred from homology"/>
<keyword evidence="10" id="KW-0411">Iron-sulfur</keyword>
<evidence type="ECO:0000256" key="8">
    <source>
        <dbReference type="ARBA" id="ARBA00023002"/>
    </source>
</evidence>
<dbReference type="PROSITE" id="PS01087">
    <property type="entry name" value="RADICAL_ACTIVATING"/>
    <property type="match status" value="1"/>
</dbReference>
<evidence type="ECO:0000256" key="5">
    <source>
        <dbReference type="ARBA" id="ARBA00022485"/>
    </source>
</evidence>
<evidence type="ECO:0000259" key="13">
    <source>
        <dbReference type="PROSITE" id="PS51918"/>
    </source>
</evidence>
<evidence type="ECO:0000256" key="6">
    <source>
        <dbReference type="ARBA" id="ARBA00022691"/>
    </source>
</evidence>
<keyword evidence="8 12" id="KW-0560">Oxidoreductase</keyword>
<dbReference type="STRING" id="1009370.ALO_14417"/>
<dbReference type="PANTHER" id="PTHR30352">
    <property type="entry name" value="PYRUVATE FORMATE-LYASE-ACTIVATING ENZYME"/>
    <property type="match status" value="1"/>
</dbReference>
<feature type="domain" description="Radical SAM core" evidence="13">
    <location>
        <begin position="14"/>
        <end position="178"/>
    </location>
</feature>
<sequence>MELQIAGVTKESVVDGPGLRFVIFTQGCPHRCPGCHNPETHDPRGGKRVDVTSVLQMIEQTKLLRGITFSGGEPFMQPKPLYSIAREVKSNRLKLDVVTYTGYKFEELLTMARSSEDVQLLLTATDILIDGPFQRGERNLSLAFRGSNNQRLINVSRSLAEKEIVLWDEATIKRFYMQ</sequence>
<organism evidence="14 15">
    <name type="scientific">Acetonema longum DSM 6540</name>
    <dbReference type="NCBI Taxonomy" id="1009370"/>
    <lineage>
        <taxon>Bacteria</taxon>
        <taxon>Bacillati</taxon>
        <taxon>Bacillota</taxon>
        <taxon>Negativicutes</taxon>
        <taxon>Acetonemataceae</taxon>
        <taxon>Acetonema</taxon>
    </lineage>
</organism>
<dbReference type="Pfam" id="PF13353">
    <property type="entry name" value="Fer4_12"/>
    <property type="match status" value="1"/>
</dbReference>
<evidence type="ECO:0000256" key="1">
    <source>
        <dbReference type="ARBA" id="ARBA00001966"/>
    </source>
</evidence>
<dbReference type="PIRSF" id="PIRSF000368">
    <property type="entry name" value="NrdG"/>
    <property type="match status" value="1"/>
</dbReference>
<dbReference type="Gene3D" id="3.20.20.70">
    <property type="entry name" value="Aldolase class I"/>
    <property type="match status" value="1"/>
</dbReference>
<dbReference type="eggNOG" id="COG0602">
    <property type="taxonomic scope" value="Bacteria"/>
</dbReference>
<dbReference type="SFLD" id="SFLDF00299">
    <property type="entry name" value="anaerobic_ribonucleoside-triph"/>
    <property type="match status" value="1"/>
</dbReference>
<evidence type="ECO:0000256" key="9">
    <source>
        <dbReference type="ARBA" id="ARBA00023004"/>
    </source>
</evidence>
<dbReference type="InterPro" id="IPR034457">
    <property type="entry name" value="Organic_radical-activating"/>
</dbReference>
<dbReference type="GO" id="GO:0051539">
    <property type="term" value="F:4 iron, 4 sulfur cluster binding"/>
    <property type="evidence" value="ECO:0007669"/>
    <property type="project" value="UniProtKB-KW"/>
</dbReference>
<gene>
    <name evidence="14" type="ORF">ALO_14417</name>
</gene>
<evidence type="ECO:0000256" key="7">
    <source>
        <dbReference type="ARBA" id="ARBA00022723"/>
    </source>
</evidence>
<dbReference type="SFLD" id="SFLDG01063">
    <property type="entry name" value="activating_enzymes__group_1"/>
    <property type="match status" value="1"/>
</dbReference>
<accession>F7NLB1</accession>
<protein>
    <recommendedName>
        <fullName evidence="4 12">Anaerobic ribonucleoside-triphosphate reductase-activating protein</fullName>
        <ecNumber evidence="12">1.97.1.-</ecNumber>
    </recommendedName>
</protein>
<keyword evidence="6" id="KW-0949">S-adenosyl-L-methionine</keyword>